<protein>
    <recommendedName>
        <fullName evidence="4">ABC transporter domain-containing protein</fullName>
    </recommendedName>
</protein>
<dbReference type="PANTHER" id="PTHR43158">
    <property type="entry name" value="SKFA PEPTIDE EXPORT ATP-BINDING PROTEIN SKFE"/>
    <property type="match status" value="1"/>
</dbReference>
<dbReference type="SMART" id="SM00382">
    <property type="entry name" value="AAA"/>
    <property type="match status" value="1"/>
</dbReference>
<keyword evidence="1" id="KW-0547">Nucleotide-binding</keyword>
<feature type="domain" description="ABC transporter" evidence="4">
    <location>
        <begin position="24"/>
        <end position="258"/>
    </location>
</feature>
<dbReference type="AlphaFoldDB" id="A0A5A8E2U2"/>
<gene>
    <name evidence="6" type="ORF">FNF28_01635</name>
    <name evidence="5" type="ORF">FNF31_02130</name>
</gene>
<feature type="region of interest" description="Disordered" evidence="3">
    <location>
        <begin position="291"/>
        <end position="312"/>
    </location>
</feature>
<dbReference type="Proteomes" id="UP000324907">
    <property type="component" value="Unassembled WGS sequence"/>
</dbReference>
<dbReference type="EMBL" id="VLTM01000014">
    <property type="protein sequence ID" value="KAA0165114.1"/>
    <property type="molecule type" value="Genomic_DNA"/>
</dbReference>
<evidence type="ECO:0000259" key="4">
    <source>
        <dbReference type="PROSITE" id="PS50893"/>
    </source>
</evidence>
<dbReference type="GO" id="GO:0016887">
    <property type="term" value="F:ATP hydrolysis activity"/>
    <property type="evidence" value="ECO:0007669"/>
    <property type="project" value="InterPro"/>
</dbReference>
<organism evidence="6 7">
    <name type="scientific">Cafeteria roenbergensis</name>
    <name type="common">Marine flagellate</name>
    <dbReference type="NCBI Taxonomy" id="33653"/>
    <lineage>
        <taxon>Eukaryota</taxon>
        <taxon>Sar</taxon>
        <taxon>Stramenopiles</taxon>
        <taxon>Bigyra</taxon>
        <taxon>Opalozoa</taxon>
        <taxon>Bicosoecida</taxon>
        <taxon>Cafeteriaceae</taxon>
        <taxon>Cafeteria</taxon>
    </lineage>
</organism>
<dbReference type="GO" id="GO:0005524">
    <property type="term" value="F:ATP binding"/>
    <property type="evidence" value="ECO:0007669"/>
    <property type="project" value="UniProtKB-KW"/>
</dbReference>
<dbReference type="PANTHER" id="PTHR43158:SF2">
    <property type="entry name" value="SKFA PEPTIDE EXPORT ATP-BINDING PROTEIN SKFE"/>
    <property type="match status" value="1"/>
</dbReference>
<dbReference type="SUPFAM" id="SSF52540">
    <property type="entry name" value="P-loop containing nucleoside triphosphate hydrolases"/>
    <property type="match status" value="1"/>
</dbReference>
<dbReference type="Gene3D" id="3.40.50.300">
    <property type="entry name" value="P-loop containing nucleotide triphosphate hydrolases"/>
    <property type="match status" value="1"/>
</dbReference>
<evidence type="ECO:0000313" key="5">
    <source>
        <dbReference type="EMBL" id="KAA0165114.1"/>
    </source>
</evidence>
<dbReference type="InterPro" id="IPR003593">
    <property type="entry name" value="AAA+_ATPase"/>
</dbReference>
<dbReference type="PROSITE" id="PS50893">
    <property type="entry name" value="ABC_TRANSPORTER_2"/>
    <property type="match status" value="1"/>
</dbReference>
<name>A0A5A8E2U2_CAFRO</name>
<sequence>MAAAAALPSHADAAAAPEADTPVLSVNNLTFGYDKDAPVLRDINIKMHRGDRLLLVGDNGAGKTTLLRLLAGKHMHAAGAVQILGRDSFFDTMLDNHRSYMGSDWGRRTVAFAGYGCALQADVKVSEMMLPLQRSFTERREMLIDLLGVNLEWRMHQVSDGQRRRVQLFLQLLRPVEVLLLDEITTDLDVITRADFLDFLKREAEEHGTTIVYATHIFDGLAEWFTHVAYIEDGTVARQMHRDECTDFQERLKAGDTAPLLRTIETWLRADKDRKRAARLAAAAAAGKALPLGSDEADSGGKDRTSMAAGQGNGFSAGRMAAYISMTE</sequence>
<dbReference type="Proteomes" id="UP000325113">
    <property type="component" value="Unassembled WGS sequence"/>
</dbReference>
<dbReference type="Pfam" id="PF00005">
    <property type="entry name" value="ABC_tran"/>
    <property type="match status" value="1"/>
</dbReference>
<proteinExistence type="predicted"/>
<comment type="caution">
    <text evidence="6">The sequence shown here is derived from an EMBL/GenBank/DDBJ whole genome shotgun (WGS) entry which is preliminary data.</text>
</comment>
<evidence type="ECO:0000256" key="3">
    <source>
        <dbReference type="SAM" id="MobiDB-lite"/>
    </source>
</evidence>
<evidence type="ECO:0000313" key="8">
    <source>
        <dbReference type="Proteomes" id="UP000325113"/>
    </source>
</evidence>
<dbReference type="InterPro" id="IPR027417">
    <property type="entry name" value="P-loop_NTPase"/>
</dbReference>
<evidence type="ECO:0000313" key="7">
    <source>
        <dbReference type="Proteomes" id="UP000324907"/>
    </source>
</evidence>
<evidence type="ECO:0000256" key="2">
    <source>
        <dbReference type="ARBA" id="ARBA00022840"/>
    </source>
</evidence>
<dbReference type="EMBL" id="VLTL01000015">
    <property type="protein sequence ID" value="KAA0170211.1"/>
    <property type="molecule type" value="Genomic_DNA"/>
</dbReference>
<reference evidence="7 8" key="1">
    <citation type="submission" date="2019-07" db="EMBL/GenBank/DDBJ databases">
        <title>Genomes of Cafeteria roenbergensis.</title>
        <authorList>
            <person name="Fischer M.G."/>
            <person name="Hackl T."/>
            <person name="Roman M."/>
        </authorList>
    </citation>
    <scope>NUCLEOTIDE SEQUENCE [LARGE SCALE GENOMIC DNA]</scope>
    <source>
        <strain evidence="5 8">Cflag</strain>
        <strain evidence="6 7">RCC970-E3</strain>
    </source>
</reference>
<accession>A0A5A8E2U2</accession>
<keyword evidence="2" id="KW-0067">ATP-binding</keyword>
<evidence type="ECO:0000256" key="1">
    <source>
        <dbReference type="ARBA" id="ARBA00022741"/>
    </source>
</evidence>
<evidence type="ECO:0000313" key="6">
    <source>
        <dbReference type="EMBL" id="KAA0170211.1"/>
    </source>
</evidence>
<dbReference type="CDD" id="cd00267">
    <property type="entry name" value="ABC_ATPase"/>
    <property type="match status" value="1"/>
</dbReference>
<dbReference type="InterPro" id="IPR003439">
    <property type="entry name" value="ABC_transporter-like_ATP-bd"/>
</dbReference>